<dbReference type="PRINTS" id="PR00469">
    <property type="entry name" value="PNDRDTASEII"/>
</dbReference>
<comment type="caution">
    <text evidence="5">The sequence shown here is derived from an EMBL/GenBank/DDBJ whole genome shotgun (WGS) entry which is preliminary data.</text>
</comment>
<evidence type="ECO:0000256" key="2">
    <source>
        <dbReference type="ARBA" id="ARBA00023002"/>
    </source>
</evidence>
<gene>
    <name evidence="5" type="ORF">DBZ45_09710</name>
</gene>
<dbReference type="InterPro" id="IPR050097">
    <property type="entry name" value="Ferredoxin-NADP_redctase_2"/>
</dbReference>
<dbReference type="InterPro" id="IPR036188">
    <property type="entry name" value="FAD/NAD-bd_sf"/>
</dbReference>
<dbReference type="SUPFAM" id="SSF51905">
    <property type="entry name" value="FAD/NAD(P)-binding domain"/>
    <property type="match status" value="1"/>
</dbReference>
<organism evidence="5 6">
    <name type="scientific">Arthrobacter globiformis</name>
    <dbReference type="NCBI Taxonomy" id="1665"/>
    <lineage>
        <taxon>Bacteria</taxon>
        <taxon>Bacillati</taxon>
        <taxon>Actinomycetota</taxon>
        <taxon>Actinomycetes</taxon>
        <taxon>Micrococcales</taxon>
        <taxon>Micrococcaceae</taxon>
        <taxon>Arthrobacter</taxon>
    </lineage>
</organism>
<dbReference type="OrthoDB" id="9786503at2"/>
<reference evidence="5 6" key="1">
    <citation type="submission" date="2018-04" db="EMBL/GenBank/DDBJ databases">
        <title>Bacteria isolated from cave deposits of Manipur.</title>
        <authorList>
            <person name="Sahoo D."/>
            <person name="Sarangthem I."/>
            <person name="Nandeibam J."/>
        </authorList>
    </citation>
    <scope>NUCLEOTIDE SEQUENCE [LARGE SCALE GENOMIC DNA]</scope>
    <source>
        <strain evidence="6">mrc11</strain>
    </source>
</reference>
<name>A0A328HFW0_ARTGO</name>
<dbReference type="GO" id="GO:0004791">
    <property type="term" value="F:thioredoxin-disulfide reductase (NADPH) activity"/>
    <property type="evidence" value="ECO:0007669"/>
    <property type="project" value="UniProtKB-EC"/>
</dbReference>
<proteinExistence type="predicted"/>
<protein>
    <submittedName>
        <fullName evidence="5">Thioredoxin reductase</fullName>
    </submittedName>
</protein>
<keyword evidence="2" id="KW-0560">Oxidoreductase</keyword>
<accession>A0A328HFW0</accession>
<evidence type="ECO:0000259" key="4">
    <source>
        <dbReference type="Pfam" id="PF07992"/>
    </source>
</evidence>
<evidence type="ECO:0000256" key="3">
    <source>
        <dbReference type="ARBA" id="ARBA00048132"/>
    </source>
</evidence>
<dbReference type="EMBL" id="QLNP01000069">
    <property type="protein sequence ID" value="RAM37519.1"/>
    <property type="molecule type" value="Genomic_DNA"/>
</dbReference>
<evidence type="ECO:0000313" key="5">
    <source>
        <dbReference type="EMBL" id="RAM37519.1"/>
    </source>
</evidence>
<dbReference type="Gene3D" id="3.50.50.60">
    <property type="entry name" value="FAD/NAD(P)-binding domain"/>
    <property type="match status" value="2"/>
</dbReference>
<comment type="catalytic activity">
    <reaction evidence="3">
        <text>[thioredoxin]-dithiol + NADP(+) = [thioredoxin]-disulfide + NADPH + H(+)</text>
        <dbReference type="Rhea" id="RHEA:20345"/>
        <dbReference type="Rhea" id="RHEA-COMP:10698"/>
        <dbReference type="Rhea" id="RHEA-COMP:10700"/>
        <dbReference type="ChEBI" id="CHEBI:15378"/>
        <dbReference type="ChEBI" id="CHEBI:29950"/>
        <dbReference type="ChEBI" id="CHEBI:50058"/>
        <dbReference type="ChEBI" id="CHEBI:57783"/>
        <dbReference type="ChEBI" id="CHEBI:58349"/>
        <dbReference type="EC" id="1.8.1.9"/>
    </reaction>
</comment>
<dbReference type="InterPro" id="IPR023753">
    <property type="entry name" value="FAD/NAD-binding_dom"/>
</dbReference>
<dbReference type="Proteomes" id="UP000249166">
    <property type="component" value="Unassembled WGS sequence"/>
</dbReference>
<dbReference type="PANTHER" id="PTHR48105">
    <property type="entry name" value="THIOREDOXIN REDUCTASE 1-RELATED-RELATED"/>
    <property type="match status" value="1"/>
</dbReference>
<dbReference type="AlphaFoldDB" id="A0A328HFW0"/>
<dbReference type="PRINTS" id="PR00368">
    <property type="entry name" value="FADPNR"/>
</dbReference>
<evidence type="ECO:0000313" key="6">
    <source>
        <dbReference type="Proteomes" id="UP000249166"/>
    </source>
</evidence>
<feature type="domain" description="FAD/NAD(P)-binding" evidence="4">
    <location>
        <begin position="7"/>
        <end position="287"/>
    </location>
</feature>
<sequence length="323" mass="34349">MTSPKIYDVVVVGGGAAGLSAAVTLCRSLRSVLVIDAGQPRNGRSAGLHGFLSHEGLPPEELLAAGRAEVRAHGGQILQGRAVSARGEGGVFTIELQDRQSLHSRRLLIASGFEDELPEVRGLRERWGRDVLHCPYCHGWEIRHRAIGILATEPAAVQEALLFRQWSGHIIFFQHLLEDLDPGEREQLEARSVHVVQGPVASLELAGDVLTGVRLATGQVVACEYLVVSPRARTESSLLQSLGLQHTGEAGQGRPVNTDGVGLTAMQGVWAAGNICDPTAQVITAASAGVKAATAINADLVEEDTRRAVEAARRTAFPKTALT</sequence>
<evidence type="ECO:0000256" key="1">
    <source>
        <dbReference type="ARBA" id="ARBA00022630"/>
    </source>
</evidence>
<dbReference type="RefSeq" id="WP_111903737.1">
    <property type="nucleotide sequence ID" value="NZ_QLNP01000069.1"/>
</dbReference>
<keyword evidence="1" id="KW-0285">Flavoprotein</keyword>
<dbReference type="Pfam" id="PF07992">
    <property type="entry name" value="Pyr_redox_2"/>
    <property type="match status" value="1"/>
</dbReference>